<name>B7JW63_RIPO1</name>
<dbReference type="OrthoDB" id="528836at2"/>
<dbReference type="eggNOG" id="COG0515">
    <property type="taxonomic scope" value="Bacteria"/>
</dbReference>
<sequence>MNLPKIVKTFRQGFQGLDAIVNPINQPTNEIKIASNLSSSEQEIVDRLWRVEGMTQAQLTHFLQATPLFTLKEKMIIKIYQNPFKVTHIFLANKKGEVLFGGYVGWIHNQGLESTLESIRQDFRG</sequence>
<dbReference type="HOGENOM" id="CLU_2024327_0_0_3"/>
<accession>B7JW63</accession>
<reference evidence="2" key="1">
    <citation type="journal article" date="2011" name="MBio">
        <title>Novel metabolic attributes of the genus Cyanothece, comprising a group of unicellular nitrogen-fixing Cyanobacteria.</title>
        <authorList>
            <person name="Bandyopadhyay A."/>
            <person name="Elvitigala T."/>
            <person name="Welsh E."/>
            <person name="Stockel J."/>
            <person name="Liberton M."/>
            <person name="Min H."/>
            <person name="Sherman L.A."/>
            <person name="Pakrasi H.B."/>
        </authorList>
    </citation>
    <scope>NUCLEOTIDE SEQUENCE [LARGE SCALE GENOMIC DNA]</scope>
    <source>
        <strain evidence="2">PCC 8801</strain>
    </source>
</reference>
<dbReference type="STRING" id="41431.PCC8801_1702"/>
<dbReference type="KEGG" id="cyp:PCC8801_1702"/>
<dbReference type="Proteomes" id="UP000008204">
    <property type="component" value="Chromosome"/>
</dbReference>
<organism evidence="1 2">
    <name type="scientific">Rippkaea orientalis (strain PCC 8801 / RF-1)</name>
    <name type="common">Cyanothece sp. (strain PCC 8801)</name>
    <dbReference type="NCBI Taxonomy" id="41431"/>
    <lineage>
        <taxon>Bacteria</taxon>
        <taxon>Bacillati</taxon>
        <taxon>Cyanobacteriota</taxon>
        <taxon>Cyanophyceae</taxon>
        <taxon>Oscillatoriophycideae</taxon>
        <taxon>Chroococcales</taxon>
        <taxon>Aphanothecaceae</taxon>
        <taxon>Rippkaea</taxon>
        <taxon>Rippkaea orientalis</taxon>
    </lineage>
</organism>
<protein>
    <submittedName>
        <fullName evidence="1">Uncharacterized protein</fullName>
    </submittedName>
</protein>
<evidence type="ECO:0000313" key="1">
    <source>
        <dbReference type="EMBL" id="ACK65752.1"/>
    </source>
</evidence>
<dbReference type="EMBL" id="CP001287">
    <property type="protein sequence ID" value="ACK65752.1"/>
    <property type="molecule type" value="Genomic_DNA"/>
</dbReference>
<dbReference type="AlphaFoldDB" id="B7JW63"/>
<dbReference type="RefSeq" id="WP_012595025.1">
    <property type="nucleotide sequence ID" value="NC_011726.1"/>
</dbReference>
<gene>
    <name evidence="1" type="ordered locus">PCC8801_1702</name>
</gene>
<proteinExistence type="predicted"/>
<evidence type="ECO:0000313" key="2">
    <source>
        <dbReference type="Proteomes" id="UP000008204"/>
    </source>
</evidence>
<keyword evidence="2" id="KW-1185">Reference proteome</keyword>